<evidence type="ECO:0000313" key="1">
    <source>
        <dbReference type="EMBL" id="KJJ85365.1"/>
    </source>
</evidence>
<evidence type="ECO:0000313" key="2">
    <source>
        <dbReference type="Proteomes" id="UP000033428"/>
    </source>
</evidence>
<dbReference type="EMBL" id="JYNY01000173">
    <property type="protein sequence ID" value="KJJ85365.1"/>
    <property type="molecule type" value="Genomic_DNA"/>
</dbReference>
<dbReference type="AlphaFoldDB" id="A0A0F0CVB0"/>
<comment type="caution">
    <text evidence="1">The sequence shown here is derived from an EMBL/GenBank/DDBJ whole genome shotgun (WGS) entry which is preliminary data.</text>
</comment>
<proteinExistence type="predicted"/>
<sequence>MGLLEYKYIRPTPYCQIINCIPKILYKIPLHSFLNPKTTIYNCQIKLRPTAKRNKKFQIFYFYVRLSFKYNPKNISTENSRLL</sequence>
<protein>
    <submittedName>
        <fullName evidence="1">Uncharacterized protein</fullName>
    </submittedName>
</protein>
<reference evidence="1 2" key="1">
    <citation type="submission" date="2015-02" db="EMBL/GenBank/DDBJ databases">
        <title>Single-cell genomics of uncultivated deep-branching MTB reveals a conserved set of magnetosome genes.</title>
        <authorList>
            <person name="Kolinko S."/>
            <person name="Richter M."/>
            <person name="Glockner F.O."/>
            <person name="Brachmann A."/>
            <person name="Schuler D."/>
        </authorList>
    </citation>
    <scope>NUCLEOTIDE SEQUENCE [LARGE SCALE GENOMIC DNA]</scope>
    <source>
        <strain evidence="1">SKK-01</strain>
    </source>
</reference>
<accession>A0A0F0CVB0</accession>
<organism evidence="1 2">
    <name type="scientific">Candidatus Omnitrophus magneticus</name>
    <dbReference type="NCBI Taxonomy" id="1609969"/>
    <lineage>
        <taxon>Bacteria</taxon>
        <taxon>Pseudomonadati</taxon>
        <taxon>Candidatus Omnitrophota</taxon>
        <taxon>Candidatus Omnitrophus</taxon>
    </lineage>
</organism>
<dbReference type="Proteomes" id="UP000033428">
    <property type="component" value="Unassembled WGS sequence"/>
</dbReference>
<name>A0A0F0CVB0_9BACT</name>
<gene>
    <name evidence="1" type="ORF">OMAG_000764</name>
</gene>
<keyword evidence="2" id="KW-1185">Reference proteome</keyword>